<name>A0A4R7I044_9ACTN</name>
<comment type="caution">
    <text evidence="7">The sequence shown here is derived from an EMBL/GenBank/DDBJ whole genome shotgun (WGS) entry which is preliminary data.</text>
</comment>
<dbReference type="InterPro" id="IPR044043">
    <property type="entry name" value="VanA_C_cat"/>
</dbReference>
<accession>A0A4R7I044</accession>
<keyword evidence="7" id="KW-0223">Dioxygenase</keyword>
<dbReference type="Pfam" id="PF00355">
    <property type="entry name" value="Rieske"/>
    <property type="match status" value="1"/>
</dbReference>
<dbReference type="AlphaFoldDB" id="A0A4R7I044"/>
<dbReference type="Gene3D" id="2.102.10.10">
    <property type="entry name" value="Rieske [2Fe-2S] iron-sulphur domain"/>
    <property type="match status" value="1"/>
</dbReference>
<protein>
    <submittedName>
        <fullName evidence="7">Phenylpropionate dioxygenase-like ring-hydroxylating dioxygenase large terminal subunit</fullName>
    </submittedName>
</protein>
<dbReference type="GO" id="GO:0004497">
    <property type="term" value="F:monooxygenase activity"/>
    <property type="evidence" value="ECO:0007669"/>
    <property type="project" value="UniProtKB-ARBA"/>
</dbReference>
<keyword evidence="5" id="KW-0411">Iron-sulfur</keyword>
<dbReference type="PANTHER" id="PTHR21266:SF60">
    <property type="entry name" value="3-KETOSTEROID-9-ALPHA-MONOOXYGENASE, OXYGENASE COMPONENT"/>
    <property type="match status" value="1"/>
</dbReference>
<evidence type="ECO:0000313" key="7">
    <source>
        <dbReference type="EMBL" id="TDT16887.1"/>
    </source>
</evidence>
<keyword evidence="2" id="KW-0479">Metal-binding</keyword>
<dbReference type="SUPFAM" id="SSF55961">
    <property type="entry name" value="Bet v1-like"/>
    <property type="match status" value="1"/>
</dbReference>
<keyword evidence="1" id="KW-0001">2Fe-2S</keyword>
<gene>
    <name evidence="7" type="ORF">BDK89_2488</name>
</gene>
<evidence type="ECO:0000256" key="5">
    <source>
        <dbReference type="ARBA" id="ARBA00023014"/>
    </source>
</evidence>
<sequence>MPLAVRSNPDLVLDDPSFRHYWFPLARADALADGPVARTLLGVELVLWSSAPGIVSAAPDRCPHRDARLSTGWIETCGLVCPYHGWAFGEDGTPSRIPQLPDGSSYPPKATLDTVRAAERYGWVWVCLDEPLHAIPEIPEFDLDGWRTVHEPESAWACTALHLIDNNIDPAHIAYVHRESFGTPERPEVPLPSVTRSPDGLLLGYDIEVEGRHGEPGTTLRSTRNRLANPFLMLNRITYPDGVVHLMVKACTPETAETTRQLQFVLRSDIEADRPADDIRAFDAQVWDEDKAVLEHCWTDYRLDLTENVHLKTDRPSIEYRRWVRRIVEAGHPVAPGDEAS</sequence>
<dbReference type="Gene3D" id="3.90.380.10">
    <property type="entry name" value="Naphthalene 1,2-dioxygenase Alpha Subunit, Chain A, domain 1"/>
    <property type="match status" value="1"/>
</dbReference>
<dbReference type="OrthoDB" id="5243643at2"/>
<dbReference type="SUPFAM" id="SSF50022">
    <property type="entry name" value="ISP domain"/>
    <property type="match status" value="1"/>
</dbReference>
<keyword evidence="3" id="KW-0560">Oxidoreductase</keyword>
<dbReference type="PROSITE" id="PS51296">
    <property type="entry name" value="RIESKE"/>
    <property type="match status" value="1"/>
</dbReference>
<evidence type="ECO:0000259" key="6">
    <source>
        <dbReference type="PROSITE" id="PS51296"/>
    </source>
</evidence>
<dbReference type="Proteomes" id="UP000294558">
    <property type="component" value="Unassembled WGS sequence"/>
</dbReference>
<dbReference type="EMBL" id="SOAU01000001">
    <property type="protein sequence ID" value="TDT16887.1"/>
    <property type="molecule type" value="Genomic_DNA"/>
</dbReference>
<organism evidence="7 8">
    <name type="scientific">Ilumatobacter fluminis</name>
    <dbReference type="NCBI Taxonomy" id="467091"/>
    <lineage>
        <taxon>Bacteria</taxon>
        <taxon>Bacillati</taxon>
        <taxon>Actinomycetota</taxon>
        <taxon>Acidimicrobiia</taxon>
        <taxon>Acidimicrobiales</taxon>
        <taxon>Ilumatobacteraceae</taxon>
        <taxon>Ilumatobacter</taxon>
    </lineage>
</organism>
<keyword evidence="4" id="KW-0408">Iron</keyword>
<evidence type="ECO:0000256" key="1">
    <source>
        <dbReference type="ARBA" id="ARBA00022714"/>
    </source>
</evidence>
<dbReference type="PANTHER" id="PTHR21266">
    <property type="entry name" value="IRON-SULFUR DOMAIN CONTAINING PROTEIN"/>
    <property type="match status" value="1"/>
</dbReference>
<feature type="domain" description="Rieske" evidence="6">
    <location>
        <begin position="22"/>
        <end position="126"/>
    </location>
</feature>
<evidence type="ECO:0000256" key="2">
    <source>
        <dbReference type="ARBA" id="ARBA00022723"/>
    </source>
</evidence>
<keyword evidence="8" id="KW-1185">Reference proteome</keyword>
<dbReference type="GO" id="GO:0046872">
    <property type="term" value="F:metal ion binding"/>
    <property type="evidence" value="ECO:0007669"/>
    <property type="project" value="UniProtKB-KW"/>
</dbReference>
<dbReference type="InterPro" id="IPR036922">
    <property type="entry name" value="Rieske_2Fe-2S_sf"/>
</dbReference>
<evidence type="ECO:0000256" key="3">
    <source>
        <dbReference type="ARBA" id="ARBA00023002"/>
    </source>
</evidence>
<dbReference type="GO" id="GO:0051213">
    <property type="term" value="F:dioxygenase activity"/>
    <property type="evidence" value="ECO:0007669"/>
    <property type="project" value="UniProtKB-KW"/>
</dbReference>
<dbReference type="Pfam" id="PF19112">
    <property type="entry name" value="VanA_C"/>
    <property type="match status" value="1"/>
</dbReference>
<dbReference type="GO" id="GO:0051537">
    <property type="term" value="F:2 iron, 2 sulfur cluster binding"/>
    <property type="evidence" value="ECO:0007669"/>
    <property type="project" value="UniProtKB-KW"/>
</dbReference>
<evidence type="ECO:0000313" key="8">
    <source>
        <dbReference type="Proteomes" id="UP000294558"/>
    </source>
</evidence>
<proteinExistence type="predicted"/>
<dbReference type="InterPro" id="IPR017941">
    <property type="entry name" value="Rieske_2Fe-2S"/>
</dbReference>
<dbReference type="GO" id="GO:0016705">
    <property type="term" value="F:oxidoreductase activity, acting on paired donors, with incorporation or reduction of molecular oxygen"/>
    <property type="evidence" value="ECO:0007669"/>
    <property type="project" value="UniProtKB-ARBA"/>
</dbReference>
<reference evidence="7 8" key="1">
    <citation type="submission" date="2019-03" db="EMBL/GenBank/DDBJ databases">
        <title>Sequencing the genomes of 1000 actinobacteria strains.</title>
        <authorList>
            <person name="Klenk H.-P."/>
        </authorList>
    </citation>
    <scope>NUCLEOTIDE SEQUENCE [LARGE SCALE GENOMIC DNA]</scope>
    <source>
        <strain evidence="7 8">DSM 18936</strain>
    </source>
</reference>
<dbReference type="CDD" id="cd03469">
    <property type="entry name" value="Rieske_RO_Alpha_N"/>
    <property type="match status" value="1"/>
</dbReference>
<dbReference type="RefSeq" id="WP_133869217.1">
    <property type="nucleotide sequence ID" value="NZ_SOAU01000001.1"/>
</dbReference>
<dbReference type="InterPro" id="IPR050584">
    <property type="entry name" value="Cholesterol_7-desaturase"/>
</dbReference>
<evidence type="ECO:0000256" key="4">
    <source>
        <dbReference type="ARBA" id="ARBA00023004"/>
    </source>
</evidence>